<dbReference type="GO" id="GO:0015074">
    <property type="term" value="P:DNA integration"/>
    <property type="evidence" value="ECO:0007669"/>
    <property type="project" value="UniProtKB-KW"/>
</dbReference>
<comment type="subcellular location">
    <subcellularLocation>
        <location evidence="1">Cytoplasm</location>
    </subcellularLocation>
</comment>
<dbReference type="InterPro" id="IPR050090">
    <property type="entry name" value="Tyrosine_recombinase_XerCD"/>
</dbReference>
<dbReference type="Gene3D" id="1.10.443.10">
    <property type="entry name" value="Intergrase catalytic core"/>
    <property type="match status" value="1"/>
</dbReference>
<keyword evidence="6" id="KW-1185">Reference proteome</keyword>
<proteinExistence type="predicted"/>
<name>A0A1Q8Q217_9BACI</name>
<dbReference type="InterPro" id="IPR013762">
    <property type="entry name" value="Integrase-like_cat_sf"/>
</dbReference>
<dbReference type="PANTHER" id="PTHR30349:SF77">
    <property type="entry name" value="TYROSINE RECOMBINASE XERC"/>
    <property type="match status" value="1"/>
</dbReference>
<dbReference type="RefSeq" id="WP_075399580.1">
    <property type="nucleotide sequence ID" value="NZ_MSDU01000051.1"/>
</dbReference>
<dbReference type="AlphaFoldDB" id="A0A1Q8Q217"/>
<comment type="caution">
    <text evidence="5">The sequence shown here is derived from an EMBL/GenBank/DDBJ whole genome shotgun (WGS) entry which is preliminary data.</text>
</comment>
<evidence type="ECO:0000256" key="1">
    <source>
        <dbReference type="ARBA" id="ARBA00004496"/>
    </source>
</evidence>
<dbReference type="PROSITE" id="PS51898">
    <property type="entry name" value="TYR_RECOMBINASE"/>
    <property type="match status" value="1"/>
</dbReference>
<dbReference type="OrthoDB" id="9803188at2"/>
<dbReference type="EMBL" id="MSDU01000051">
    <property type="protein sequence ID" value="OLN21370.1"/>
    <property type="molecule type" value="Genomic_DNA"/>
</dbReference>
<protein>
    <recommendedName>
        <fullName evidence="4">Tyr recombinase domain-containing protein</fullName>
    </recommendedName>
</protein>
<dbReference type="PANTHER" id="PTHR30349">
    <property type="entry name" value="PHAGE INTEGRASE-RELATED"/>
    <property type="match status" value="1"/>
</dbReference>
<dbReference type="GO" id="GO:0003677">
    <property type="term" value="F:DNA binding"/>
    <property type="evidence" value="ECO:0007669"/>
    <property type="project" value="InterPro"/>
</dbReference>
<dbReference type="GO" id="GO:0005737">
    <property type="term" value="C:cytoplasm"/>
    <property type="evidence" value="ECO:0007669"/>
    <property type="project" value="UniProtKB-SubCell"/>
</dbReference>
<dbReference type="STRING" id="1714264.BTO30_15340"/>
<feature type="domain" description="Tyr recombinase" evidence="4">
    <location>
        <begin position="193"/>
        <end position="439"/>
    </location>
</feature>
<evidence type="ECO:0000259" key="4">
    <source>
        <dbReference type="PROSITE" id="PS51898"/>
    </source>
</evidence>
<evidence type="ECO:0000256" key="3">
    <source>
        <dbReference type="ARBA" id="ARBA00023172"/>
    </source>
</evidence>
<reference evidence="5 6" key="1">
    <citation type="submission" date="2016-12" db="EMBL/GenBank/DDBJ databases">
        <title>Domibacillus antri genome sequencing.</title>
        <authorList>
            <person name="Verma A."/>
            <person name="Krishnamurthi S."/>
        </authorList>
    </citation>
    <scope>NUCLEOTIDE SEQUENCE [LARGE SCALE GENOMIC DNA]</scope>
    <source>
        <strain evidence="5 6">XD80</strain>
    </source>
</reference>
<gene>
    <name evidence="5" type="ORF">BTO30_15340</name>
</gene>
<dbReference type="SUPFAM" id="SSF56349">
    <property type="entry name" value="DNA breaking-rejoining enzymes"/>
    <property type="match status" value="1"/>
</dbReference>
<dbReference type="Proteomes" id="UP000185568">
    <property type="component" value="Unassembled WGS sequence"/>
</dbReference>
<keyword evidence="2" id="KW-0229">DNA integration</keyword>
<dbReference type="InterPro" id="IPR002104">
    <property type="entry name" value="Integrase_catalytic"/>
</dbReference>
<accession>A0A1Q8Q217</accession>
<evidence type="ECO:0000313" key="6">
    <source>
        <dbReference type="Proteomes" id="UP000185568"/>
    </source>
</evidence>
<dbReference type="Pfam" id="PF00589">
    <property type="entry name" value="Phage_integrase"/>
    <property type="match status" value="1"/>
</dbReference>
<evidence type="ECO:0000256" key="2">
    <source>
        <dbReference type="ARBA" id="ARBA00022908"/>
    </source>
</evidence>
<evidence type="ECO:0000313" key="5">
    <source>
        <dbReference type="EMBL" id="OLN21370.1"/>
    </source>
</evidence>
<sequence length="455" mass="53066">MGVIKDKQTSLGTVYERYDSNNELIQKFGAIGFIKESPEKKMTYFIITDLNGKLIDDANIYLNEKIGDKKYKKRESAFSALKIFFSFLKLVHIDNPQNITNSDIRNLQLFLEGGKKEGEIWNVDLQIRRYNQTYNTYLNVYRDFLDKMYGMTNSPLFETTKTGITVGNGFFAHAQKESKERYKANKKVGEQKSVPKYIKPYQYEKIMAVVEDSYGLREKVIIDLMYNYGLRIGEVLGLTFEDIEPSYKDGYYNLIIRDRLTDKPTQRGKGVMTPTSVDDYENNNYTNEGNHLGYQAVLIEEEMAEFLQEYIDESRDDILLSRSPIKRENLKNKARADRVGTIPLLNNENQYIFLNHQHYTPLTQAGWGYVLRGIFKKAGIHVDKGTKSTNLSHRFRHAYAMKHKGKGILELQRLLRHSNPYSCEVYYNPDDEDQVELLEKNHKRNKEDFYGDDSK</sequence>
<dbReference type="CDD" id="cd00397">
    <property type="entry name" value="DNA_BRE_C"/>
    <property type="match status" value="1"/>
</dbReference>
<organism evidence="5 6">
    <name type="scientific">Domibacillus antri</name>
    <dbReference type="NCBI Taxonomy" id="1714264"/>
    <lineage>
        <taxon>Bacteria</taxon>
        <taxon>Bacillati</taxon>
        <taxon>Bacillota</taxon>
        <taxon>Bacilli</taxon>
        <taxon>Bacillales</taxon>
        <taxon>Bacillaceae</taxon>
        <taxon>Domibacillus</taxon>
    </lineage>
</organism>
<dbReference type="InterPro" id="IPR011010">
    <property type="entry name" value="DNA_brk_join_enz"/>
</dbReference>
<keyword evidence="3" id="KW-0233">DNA recombination</keyword>
<dbReference type="GO" id="GO:0006310">
    <property type="term" value="P:DNA recombination"/>
    <property type="evidence" value="ECO:0007669"/>
    <property type="project" value="UniProtKB-KW"/>
</dbReference>